<dbReference type="InterPro" id="IPR005829">
    <property type="entry name" value="Sugar_transporter_CS"/>
</dbReference>
<feature type="transmembrane region" description="Helical" evidence="6">
    <location>
        <begin position="399"/>
        <end position="419"/>
    </location>
</feature>
<gene>
    <name evidence="8" type="ORF">PHYEVI_LOCUS2265</name>
</gene>
<keyword evidence="4 6" id="KW-0472">Membrane</keyword>
<evidence type="ECO:0000313" key="9">
    <source>
        <dbReference type="Proteomes" id="UP001153712"/>
    </source>
</evidence>
<name>A0A9N9XKD9_PHYSR</name>
<feature type="transmembrane region" description="Helical" evidence="6">
    <location>
        <begin position="267"/>
        <end position="289"/>
    </location>
</feature>
<dbReference type="PANTHER" id="PTHR48021">
    <property type="match status" value="1"/>
</dbReference>
<feature type="domain" description="Major facilitator superfamily (MFS) profile" evidence="7">
    <location>
        <begin position="2"/>
        <end position="423"/>
    </location>
</feature>
<dbReference type="InterPro" id="IPR036259">
    <property type="entry name" value="MFS_trans_sf"/>
</dbReference>
<accession>A0A9N9XKD9</accession>
<dbReference type="EMBL" id="OU900104">
    <property type="protein sequence ID" value="CAG9855828.1"/>
    <property type="molecule type" value="Genomic_DNA"/>
</dbReference>
<feature type="transmembrane region" description="Helical" evidence="6">
    <location>
        <begin position="158"/>
        <end position="180"/>
    </location>
</feature>
<dbReference type="InterPro" id="IPR003663">
    <property type="entry name" value="Sugar/inositol_transpt"/>
</dbReference>
<keyword evidence="2 6" id="KW-0812">Transmembrane</keyword>
<proteinExistence type="predicted"/>
<feature type="transmembrane region" description="Helical" evidence="6">
    <location>
        <begin position="100"/>
        <end position="121"/>
    </location>
</feature>
<dbReference type="PRINTS" id="PR00171">
    <property type="entry name" value="SUGRTRNSPORT"/>
</dbReference>
<dbReference type="InterPro" id="IPR020846">
    <property type="entry name" value="MFS_dom"/>
</dbReference>
<evidence type="ECO:0000256" key="6">
    <source>
        <dbReference type="SAM" id="Phobius"/>
    </source>
</evidence>
<feature type="transmembrane region" description="Helical" evidence="6">
    <location>
        <begin position="75"/>
        <end position="94"/>
    </location>
</feature>
<dbReference type="OrthoDB" id="6612291at2759"/>
<evidence type="ECO:0000256" key="1">
    <source>
        <dbReference type="ARBA" id="ARBA00004141"/>
    </source>
</evidence>
<dbReference type="PROSITE" id="PS50850">
    <property type="entry name" value="MFS"/>
    <property type="match status" value="1"/>
</dbReference>
<keyword evidence="9" id="KW-1185">Reference proteome</keyword>
<protein>
    <recommendedName>
        <fullName evidence="7">Major facilitator superfamily (MFS) profile domain-containing protein</fullName>
    </recommendedName>
</protein>
<dbReference type="Pfam" id="PF00083">
    <property type="entry name" value="Sugar_tr"/>
    <property type="match status" value="1"/>
</dbReference>
<feature type="transmembrane region" description="Helical" evidence="6">
    <location>
        <begin position="366"/>
        <end position="387"/>
    </location>
</feature>
<evidence type="ECO:0000256" key="2">
    <source>
        <dbReference type="ARBA" id="ARBA00022692"/>
    </source>
</evidence>
<dbReference type="Proteomes" id="UP001153712">
    <property type="component" value="Chromosome 11"/>
</dbReference>
<keyword evidence="3 6" id="KW-1133">Transmembrane helix</keyword>
<evidence type="ECO:0000313" key="8">
    <source>
        <dbReference type="EMBL" id="CAG9855828.1"/>
    </source>
</evidence>
<evidence type="ECO:0000259" key="7">
    <source>
        <dbReference type="PROSITE" id="PS50850"/>
    </source>
</evidence>
<feature type="transmembrane region" description="Helical" evidence="6">
    <location>
        <begin position="324"/>
        <end position="345"/>
    </location>
</feature>
<evidence type="ECO:0000256" key="3">
    <source>
        <dbReference type="ARBA" id="ARBA00022989"/>
    </source>
</evidence>
<dbReference type="Gene3D" id="1.20.1250.20">
    <property type="entry name" value="MFS general substrate transporter like domains"/>
    <property type="match status" value="1"/>
</dbReference>
<dbReference type="PANTHER" id="PTHR48021:SF47">
    <property type="entry name" value="GH17672P"/>
    <property type="match status" value="1"/>
</dbReference>
<dbReference type="GO" id="GO:0022857">
    <property type="term" value="F:transmembrane transporter activity"/>
    <property type="evidence" value="ECO:0007669"/>
    <property type="project" value="InterPro"/>
</dbReference>
<dbReference type="GO" id="GO:0016020">
    <property type="term" value="C:membrane"/>
    <property type="evidence" value="ECO:0007669"/>
    <property type="project" value="UniProtKB-SubCell"/>
</dbReference>
<sequence>MGMTAREIGAILAGCSLMILVASIDNWFTFGVKRLMKVTFVEEYNMRIIATCMPIGTLVGTVIFGLSCELTGRKITLLATTVTYVTSIVIFHLAKSVAVVSIGQVIAGLSVGGVLVALPIYIGETSEESCRGLLITLMGIFYYIGSIVFRMIGAYAAYTAYTAASITFAVCFAVLFLFVARESPFYYTKRHKTHLDESEEVDKLTQIELKYVQESKTPNYLPTGWIKSILIMLLLTVLYNLSGVYLVHYLVFYIYEYFKNEDVDLQIDTILIISFLLQLLGCIICALLIDRLGRKFCLMASMIGLALFLAPVAIFSAVTEHYNYVVPIPALNITFVIAHLVLLNVGLAPVQHIFLGELFSLKVKTAAVAVFVSMQRVSGFFMQFYLYPEFVQALGSSTVSLFLFMGSMIVGSVAVYFVLIETKQKSLEEIQVALRK</sequence>
<dbReference type="SUPFAM" id="SSF103473">
    <property type="entry name" value="MFS general substrate transporter"/>
    <property type="match status" value="1"/>
</dbReference>
<reference evidence="8" key="1">
    <citation type="submission" date="2022-01" db="EMBL/GenBank/DDBJ databases">
        <authorList>
            <person name="King R."/>
        </authorList>
    </citation>
    <scope>NUCLEOTIDE SEQUENCE</scope>
</reference>
<feature type="transmembrane region" description="Helical" evidence="6">
    <location>
        <begin position="229"/>
        <end position="255"/>
    </location>
</feature>
<comment type="subcellular location">
    <subcellularLocation>
        <location evidence="1">Membrane</location>
        <topology evidence="1">Multi-pass membrane protein</topology>
    </subcellularLocation>
</comment>
<dbReference type="PROSITE" id="PS00217">
    <property type="entry name" value="SUGAR_TRANSPORT_2"/>
    <property type="match status" value="1"/>
</dbReference>
<dbReference type="AlphaFoldDB" id="A0A9N9XKD9"/>
<feature type="transmembrane region" description="Helical" evidence="6">
    <location>
        <begin position="47"/>
        <end position="68"/>
    </location>
</feature>
<feature type="transmembrane region" description="Helical" evidence="6">
    <location>
        <begin position="133"/>
        <end position="152"/>
    </location>
</feature>
<dbReference type="InterPro" id="IPR005828">
    <property type="entry name" value="MFS_sugar_transport-like"/>
</dbReference>
<feature type="transmembrane region" description="Helical" evidence="6">
    <location>
        <begin position="296"/>
        <end position="318"/>
    </location>
</feature>
<dbReference type="InterPro" id="IPR050549">
    <property type="entry name" value="MFS_Trehalose_Transporter"/>
</dbReference>
<keyword evidence="5" id="KW-0325">Glycoprotein</keyword>
<evidence type="ECO:0000256" key="4">
    <source>
        <dbReference type="ARBA" id="ARBA00023136"/>
    </source>
</evidence>
<evidence type="ECO:0000256" key="5">
    <source>
        <dbReference type="ARBA" id="ARBA00023180"/>
    </source>
</evidence>
<organism evidence="8 9">
    <name type="scientific">Phyllotreta striolata</name>
    <name type="common">Striped flea beetle</name>
    <name type="synonym">Crioceris striolata</name>
    <dbReference type="NCBI Taxonomy" id="444603"/>
    <lineage>
        <taxon>Eukaryota</taxon>
        <taxon>Metazoa</taxon>
        <taxon>Ecdysozoa</taxon>
        <taxon>Arthropoda</taxon>
        <taxon>Hexapoda</taxon>
        <taxon>Insecta</taxon>
        <taxon>Pterygota</taxon>
        <taxon>Neoptera</taxon>
        <taxon>Endopterygota</taxon>
        <taxon>Coleoptera</taxon>
        <taxon>Polyphaga</taxon>
        <taxon>Cucujiformia</taxon>
        <taxon>Chrysomeloidea</taxon>
        <taxon>Chrysomelidae</taxon>
        <taxon>Galerucinae</taxon>
        <taxon>Alticini</taxon>
        <taxon>Phyllotreta</taxon>
    </lineage>
</organism>